<evidence type="ECO:0008006" key="3">
    <source>
        <dbReference type="Google" id="ProtNLM"/>
    </source>
</evidence>
<proteinExistence type="predicted"/>
<evidence type="ECO:0000313" key="1">
    <source>
        <dbReference type="EMBL" id="CAL1713373.1"/>
    </source>
</evidence>
<accession>A0ABP1E009</accession>
<reference evidence="2" key="1">
    <citation type="submission" date="2024-04" db="EMBL/GenBank/DDBJ databases">
        <authorList>
            <person name="Shaw F."/>
            <person name="Minotto A."/>
        </authorList>
    </citation>
    <scope>NUCLEOTIDE SEQUENCE [LARGE SCALE GENOMIC DNA]</scope>
</reference>
<dbReference type="EMBL" id="OZ037950">
    <property type="protein sequence ID" value="CAL1713373.1"/>
    <property type="molecule type" value="Genomic_DNA"/>
</dbReference>
<gene>
    <name evidence="1" type="ORF">GFSPODELE1_LOCUS9275</name>
</gene>
<sequence length="296" mass="33607">MSRGNKDAASGILNNSMRSNYSEYGVDEYYKKVGATYRNPHFPGVRQCLFQWLNKWWEYEHEKLGGELFTIFDMASGRCLLSLFFSLHTPDELLCSGEVTVAFMEWWLLGKASTPNTATQQPTHIAIQKRPAISAPSIPSNVTTPRILAADPYTAEAYEARTRLQCAPLSFQDIAEGALPHVKPKTVAPTSNDISPELSSLEADTLDVPVIEMVICSFALHLIENPSELFSLLWELSTKCRWLVVLAPHKKPEIKPGWGWMKWDVETWSECLMTQSTGEFLKDRVHCRVYRSLKYQ</sequence>
<name>A0ABP1E009_9APHY</name>
<keyword evidence="2" id="KW-1185">Reference proteome</keyword>
<dbReference type="Proteomes" id="UP001497453">
    <property type="component" value="Chromosome 7"/>
</dbReference>
<evidence type="ECO:0000313" key="2">
    <source>
        <dbReference type="Proteomes" id="UP001497453"/>
    </source>
</evidence>
<organism evidence="1 2">
    <name type="scientific">Somion occarium</name>
    <dbReference type="NCBI Taxonomy" id="3059160"/>
    <lineage>
        <taxon>Eukaryota</taxon>
        <taxon>Fungi</taxon>
        <taxon>Dikarya</taxon>
        <taxon>Basidiomycota</taxon>
        <taxon>Agaricomycotina</taxon>
        <taxon>Agaricomycetes</taxon>
        <taxon>Polyporales</taxon>
        <taxon>Cerrenaceae</taxon>
        <taxon>Somion</taxon>
    </lineage>
</organism>
<protein>
    <recommendedName>
        <fullName evidence="3">RNA methyltransferase</fullName>
    </recommendedName>
</protein>